<feature type="compositionally biased region" description="Basic and acidic residues" evidence="1">
    <location>
        <begin position="31"/>
        <end position="48"/>
    </location>
</feature>
<name>A0A9N7VTK9_PLEPL</name>
<feature type="region of interest" description="Disordered" evidence="1">
    <location>
        <begin position="20"/>
        <end position="109"/>
    </location>
</feature>
<organism evidence="2 3">
    <name type="scientific">Pleuronectes platessa</name>
    <name type="common">European plaice</name>
    <dbReference type="NCBI Taxonomy" id="8262"/>
    <lineage>
        <taxon>Eukaryota</taxon>
        <taxon>Metazoa</taxon>
        <taxon>Chordata</taxon>
        <taxon>Craniata</taxon>
        <taxon>Vertebrata</taxon>
        <taxon>Euteleostomi</taxon>
        <taxon>Actinopterygii</taxon>
        <taxon>Neopterygii</taxon>
        <taxon>Teleostei</taxon>
        <taxon>Neoteleostei</taxon>
        <taxon>Acanthomorphata</taxon>
        <taxon>Carangaria</taxon>
        <taxon>Pleuronectiformes</taxon>
        <taxon>Pleuronectoidei</taxon>
        <taxon>Pleuronectidae</taxon>
        <taxon>Pleuronectes</taxon>
    </lineage>
</organism>
<evidence type="ECO:0000256" key="1">
    <source>
        <dbReference type="SAM" id="MobiDB-lite"/>
    </source>
</evidence>
<keyword evidence="3" id="KW-1185">Reference proteome</keyword>
<sequence length="109" mass="11907">MPSALHLSQFNVGVCNAEVEGRMKRRMRKTGTREGRGGGKDPEEEVKLKEKKKKKREGEGKDNLDAAAVRAGFQSCDTSAKNRGDKEKIVLVSQTPHNPSPPPPSPPKS</sequence>
<dbReference type="EMBL" id="CADEAL010004258">
    <property type="protein sequence ID" value="CAB1455499.1"/>
    <property type="molecule type" value="Genomic_DNA"/>
</dbReference>
<proteinExistence type="predicted"/>
<feature type="compositionally biased region" description="Basic and acidic residues" evidence="1">
    <location>
        <begin position="80"/>
        <end position="89"/>
    </location>
</feature>
<feature type="compositionally biased region" description="Pro residues" evidence="1">
    <location>
        <begin position="98"/>
        <end position="109"/>
    </location>
</feature>
<comment type="caution">
    <text evidence="2">The sequence shown here is derived from an EMBL/GenBank/DDBJ whole genome shotgun (WGS) entry which is preliminary data.</text>
</comment>
<protein>
    <submittedName>
        <fullName evidence="2">Uncharacterized protein</fullName>
    </submittedName>
</protein>
<gene>
    <name evidence="2" type="ORF">PLEPLA_LOCUS43275</name>
</gene>
<evidence type="ECO:0000313" key="3">
    <source>
        <dbReference type="Proteomes" id="UP001153269"/>
    </source>
</evidence>
<accession>A0A9N7VTK9</accession>
<reference evidence="2" key="1">
    <citation type="submission" date="2020-03" db="EMBL/GenBank/DDBJ databases">
        <authorList>
            <person name="Weist P."/>
        </authorList>
    </citation>
    <scope>NUCLEOTIDE SEQUENCE</scope>
</reference>
<dbReference type="Proteomes" id="UP001153269">
    <property type="component" value="Unassembled WGS sequence"/>
</dbReference>
<dbReference type="AlphaFoldDB" id="A0A9N7VTK9"/>
<evidence type="ECO:0000313" key="2">
    <source>
        <dbReference type="EMBL" id="CAB1455499.1"/>
    </source>
</evidence>